<dbReference type="Gene3D" id="3.90.550.10">
    <property type="entry name" value="Spore Coat Polysaccharide Biosynthesis Protein SpsA, Chain A"/>
    <property type="match status" value="1"/>
</dbReference>
<dbReference type="Pfam" id="PF00535">
    <property type="entry name" value="Glycos_transf_2"/>
    <property type="match status" value="1"/>
</dbReference>
<sequence length="484" mass="54440">MPNVVVDGVEYQPVTAAAAGPNVGIAITTKDRHDTFRECLAKVRAHTPATFPIVIVDDGSKPPVLEATIRHDTSRGIPAAKNACLAALMDLGVEHLFLLDNDCYPLTDDWWRPFVESPEIHLSAQFLDVDGPRKLNDITVLYDDGQHQAWSGQRGYCLYYHRSAIDAVGGFDPIYSPGLYEHSDLANRLFARGLTTWRYASPKDSHKLIESLDQRKSVQRTPLPSRDALVHRNAGIHNERRAAGYADYVEYRDTRDVILTCLYTRNTDPQRGARMAADPKALDTLTRSAKPHPVIVLNDQLTATNHDNVTYISAPNTVNVYFQRWINAHRYLAEHPDVNKVLVCDGTDVEILKPADLFDVPAGKLMVGSEHQIVGCQWMRSNHPDDDTIRRFLDAHHHEQLLNAGVLLGHRADVMAFILDIIHTWHDIEMAAFHKTSKGNGIGDMAVFNHVAYTKHRDKLIYGPAVTTMFKADERNSFSRIRHK</sequence>
<comment type="similarity">
    <text evidence="1">Belongs to the glycosyltransferase 2 family.</text>
</comment>
<organism evidence="5">
    <name type="scientific">Mycobacterium phage Farewell</name>
    <dbReference type="NCBI Taxonomy" id="3158893"/>
    <lineage>
        <taxon>Viruses</taxon>
        <taxon>Duplodnaviria</taxon>
        <taxon>Heunggongvirae</taxon>
        <taxon>Uroviricota</taxon>
        <taxon>Caudoviricetes</taxon>
    </lineage>
</organism>
<dbReference type="InterPro" id="IPR001173">
    <property type="entry name" value="Glyco_trans_2-like"/>
</dbReference>
<protein>
    <submittedName>
        <fullName evidence="5">Glycosyltransferase</fullName>
    </submittedName>
</protein>
<accession>A0AAU8GM40</accession>
<evidence type="ECO:0000256" key="1">
    <source>
        <dbReference type="ARBA" id="ARBA00006739"/>
    </source>
</evidence>
<dbReference type="EMBL" id="PP750958">
    <property type="protein sequence ID" value="XCH42800.1"/>
    <property type="molecule type" value="Genomic_DNA"/>
</dbReference>
<name>A0AAU8GM40_9CAUD</name>
<dbReference type="PANTHER" id="PTHR43179:SF12">
    <property type="entry name" value="GALACTOFURANOSYLTRANSFERASE GLFT2"/>
    <property type="match status" value="1"/>
</dbReference>
<feature type="domain" description="Glycosyltransferase 2-like" evidence="4">
    <location>
        <begin position="25"/>
        <end position="116"/>
    </location>
</feature>
<evidence type="ECO:0000256" key="3">
    <source>
        <dbReference type="ARBA" id="ARBA00022679"/>
    </source>
</evidence>
<gene>
    <name evidence="5" type="primary">89</name>
    <name evidence="5" type="ORF">PBI_FAREWELL_89</name>
</gene>
<dbReference type="GO" id="GO:0016757">
    <property type="term" value="F:glycosyltransferase activity"/>
    <property type="evidence" value="ECO:0007669"/>
    <property type="project" value="UniProtKB-KW"/>
</dbReference>
<proteinExistence type="inferred from homology"/>
<reference evidence="5" key="1">
    <citation type="submission" date="2024-04" db="EMBL/GenBank/DDBJ databases">
        <authorList>
            <person name="Adelman N."/>
            <person name="Griciute V."/>
            <person name="Hart J."/>
            <person name="Matonsi M."/>
            <person name="Molloy S.D."/>
            <person name="Viland M.D."/>
            <person name="Lewis C.M."/>
            <person name="Garlena R.A."/>
            <person name="Russell D.A."/>
            <person name="Jacobs-Sera D."/>
            <person name="Hatfull G.F."/>
        </authorList>
    </citation>
    <scope>NUCLEOTIDE SEQUENCE</scope>
</reference>
<dbReference type="PANTHER" id="PTHR43179">
    <property type="entry name" value="RHAMNOSYLTRANSFERASE WBBL"/>
    <property type="match status" value="1"/>
</dbReference>
<keyword evidence="2" id="KW-0328">Glycosyltransferase</keyword>
<evidence type="ECO:0000313" key="5">
    <source>
        <dbReference type="EMBL" id="XCH42800.1"/>
    </source>
</evidence>
<dbReference type="SUPFAM" id="SSF53448">
    <property type="entry name" value="Nucleotide-diphospho-sugar transferases"/>
    <property type="match status" value="1"/>
</dbReference>
<keyword evidence="3" id="KW-0808">Transferase</keyword>
<evidence type="ECO:0000259" key="4">
    <source>
        <dbReference type="Pfam" id="PF00535"/>
    </source>
</evidence>
<evidence type="ECO:0000256" key="2">
    <source>
        <dbReference type="ARBA" id="ARBA00022676"/>
    </source>
</evidence>
<dbReference type="InterPro" id="IPR029044">
    <property type="entry name" value="Nucleotide-diphossugar_trans"/>
</dbReference>